<sequence length="270" mass="28756">MSHEKEEGWWDEALPEAEDAPAAAWNAAAARGPAAVTIAGATGEDVDENVNGMFDRVPAERRAGGAPVYRRRGVGDRWLLLAFTNQWYVGDTEDKDAREASGWACTATPVAAGTLPHEVPAGGWEVVVDGKYDPQPAVAVRGVTKAEALAIAETDDDAFSMGKGTERIYAIASTGSEVTPEVFGIGLVGSIIWNSVMGFIIGLLMPILALSSNSHNLWDFQGAYETLINICWIIPTTTLLGAVYGALNYGKRAVALRRGKADYLASQEDA</sequence>
<evidence type="ECO:0000313" key="2">
    <source>
        <dbReference type="EMBL" id="SVC37563.1"/>
    </source>
</evidence>
<feature type="transmembrane region" description="Helical" evidence="1">
    <location>
        <begin position="227"/>
        <end position="247"/>
    </location>
</feature>
<dbReference type="EMBL" id="UINC01087845">
    <property type="protein sequence ID" value="SVC37563.1"/>
    <property type="molecule type" value="Genomic_DNA"/>
</dbReference>
<dbReference type="AlphaFoldDB" id="A0A382LMN2"/>
<organism evidence="2">
    <name type="scientific">marine metagenome</name>
    <dbReference type="NCBI Taxonomy" id="408172"/>
    <lineage>
        <taxon>unclassified sequences</taxon>
        <taxon>metagenomes</taxon>
        <taxon>ecological metagenomes</taxon>
    </lineage>
</organism>
<evidence type="ECO:0000256" key="1">
    <source>
        <dbReference type="SAM" id="Phobius"/>
    </source>
</evidence>
<keyword evidence="1" id="KW-0812">Transmembrane</keyword>
<feature type="transmembrane region" description="Helical" evidence="1">
    <location>
        <begin position="182"/>
        <end position="207"/>
    </location>
</feature>
<gene>
    <name evidence="2" type="ORF">METZ01_LOCUS290417</name>
</gene>
<name>A0A382LMN2_9ZZZZ</name>
<proteinExistence type="predicted"/>
<keyword evidence="1" id="KW-1133">Transmembrane helix</keyword>
<protein>
    <submittedName>
        <fullName evidence="2">Uncharacterized protein</fullName>
    </submittedName>
</protein>
<accession>A0A382LMN2</accession>
<keyword evidence="1" id="KW-0472">Membrane</keyword>
<reference evidence="2" key="1">
    <citation type="submission" date="2018-05" db="EMBL/GenBank/DDBJ databases">
        <authorList>
            <person name="Lanie J.A."/>
            <person name="Ng W.-L."/>
            <person name="Kazmierczak K.M."/>
            <person name="Andrzejewski T.M."/>
            <person name="Davidsen T.M."/>
            <person name="Wayne K.J."/>
            <person name="Tettelin H."/>
            <person name="Glass J.I."/>
            <person name="Rusch D."/>
            <person name="Podicherti R."/>
            <person name="Tsui H.-C.T."/>
            <person name="Winkler M.E."/>
        </authorList>
    </citation>
    <scope>NUCLEOTIDE SEQUENCE</scope>
</reference>